<dbReference type="PANTHER" id="PTHR32002:SF41">
    <property type="entry name" value="PROTEIN NLP8"/>
    <property type="match status" value="1"/>
</dbReference>
<protein>
    <submittedName>
        <fullName evidence="1">Protein NLP8</fullName>
    </submittedName>
</protein>
<dbReference type="EMBL" id="QZWG01000003">
    <property type="protein sequence ID" value="RZC18942.1"/>
    <property type="molecule type" value="Genomic_DNA"/>
</dbReference>
<proteinExistence type="predicted"/>
<organism evidence="1 2">
    <name type="scientific">Glycine soja</name>
    <name type="common">Wild soybean</name>
    <dbReference type="NCBI Taxonomy" id="3848"/>
    <lineage>
        <taxon>Eukaryota</taxon>
        <taxon>Viridiplantae</taxon>
        <taxon>Streptophyta</taxon>
        <taxon>Embryophyta</taxon>
        <taxon>Tracheophyta</taxon>
        <taxon>Spermatophyta</taxon>
        <taxon>Magnoliopsida</taxon>
        <taxon>eudicotyledons</taxon>
        <taxon>Gunneridae</taxon>
        <taxon>Pentapetalae</taxon>
        <taxon>rosids</taxon>
        <taxon>fabids</taxon>
        <taxon>Fabales</taxon>
        <taxon>Fabaceae</taxon>
        <taxon>Papilionoideae</taxon>
        <taxon>50 kb inversion clade</taxon>
        <taxon>NPAAA clade</taxon>
        <taxon>indigoferoid/millettioid clade</taxon>
        <taxon>Phaseoleae</taxon>
        <taxon>Glycine</taxon>
        <taxon>Glycine subgen. Soja</taxon>
    </lineage>
</organism>
<dbReference type="Proteomes" id="UP000289340">
    <property type="component" value="Chromosome 3"/>
</dbReference>
<evidence type="ECO:0000313" key="1">
    <source>
        <dbReference type="EMBL" id="RZC18942.1"/>
    </source>
</evidence>
<dbReference type="AlphaFoldDB" id="A0A445L6N4"/>
<dbReference type="PANTHER" id="PTHR32002">
    <property type="entry name" value="PROTEIN NLP8"/>
    <property type="match status" value="1"/>
</dbReference>
<keyword evidence="2" id="KW-1185">Reference proteome</keyword>
<accession>A0A445L6N4</accession>
<dbReference type="GO" id="GO:0003700">
    <property type="term" value="F:DNA-binding transcription factor activity"/>
    <property type="evidence" value="ECO:0007669"/>
    <property type="project" value="InterPro"/>
</dbReference>
<comment type="caution">
    <text evidence="1">The sequence shown here is derived from an EMBL/GenBank/DDBJ whole genome shotgun (WGS) entry which is preliminary data.</text>
</comment>
<evidence type="ECO:0000313" key="2">
    <source>
        <dbReference type="Proteomes" id="UP000289340"/>
    </source>
</evidence>
<name>A0A445L6N4_GLYSO</name>
<sequence>MLRALSFFKESEGKWGCFLGLYGGVFTSKVSEWTSNGCYYSMSECLRFEHAINQKVHGSTIFSIFDLHSQLPCYAVLELVTTNEKPIFDRELEIVCGAENWTFTLFGCLTTSDVECDGS</sequence>
<dbReference type="InterPro" id="IPR045012">
    <property type="entry name" value="NLP"/>
</dbReference>
<gene>
    <name evidence="1" type="ORF">D0Y65_005961</name>
</gene>
<reference evidence="1 2" key="1">
    <citation type="submission" date="2018-09" db="EMBL/GenBank/DDBJ databases">
        <title>A high-quality reference genome of wild soybean provides a powerful tool to mine soybean genomes.</title>
        <authorList>
            <person name="Xie M."/>
            <person name="Chung C.Y.L."/>
            <person name="Li M.-W."/>
            <person name="Wong F.-L."/>
            <person name="Chan T.-F."/>
            <person name="Lam H.-M."/>
        </authorList>
    </citation>
    <scope>NUCLEOTIDE SEQUENCE [LARGE SCALE GENOMIC DNA]</scope>
    <source>
        <strain evidence="2">cv. W05</strain>
        <tissue evidence="1">Hypocotyl of etiolated seedlings</tissue>
    </source>
</reference>